<feature type="chain" id="PRO_5046928010" description="Lipoprotein" evidence="1">
    <location>
        <begin position="20"/>
        <end position="254"/>
    </location>
</feature>
<gene>
    <name evidence="2" type="ORF">GCM10009409_21900</name>
</gene>
<name>A0ABQ2Q8Q1_9GAMM</name>
<evidence type="ECO:0000313" key="2">
    <source>
        <dbReference type="EMBL" id="GGP55305.1"/>
    </source>
</evidence>
<protein>
    <recommendedName>
        <fullName evidence="4">Lipoprotein</fullName>
    </recommendedName>
</protein>
<evidence type="ECO:0000313" key="3">
    <source>
        <dbReference type="Proteomes" id="UP000654367"/>
    </source>
</evidence>
<dbReference type="EMBL" id="BMQV01000020">
    <property type="protein sequence ID" value="GGP55305.1"/>
    <property type="molecule type" value="Genomic_DNA"/>
</dbReference>
<keyword evidence="1" id="KW-0732">Signal</keyword>
<sequence>MQKNIYLAIAVLFSSQVVADENSEIQDMSDPLAVYTQMGVGTTDKGVNIKLGQSFDTGSDTTMGMNVFEFKGLMGETFGWRDEANNSVDSMRFRNFGVDLTNGRGSQLDVNYDFNNESGAISYSLIQALPAYGPLQLYPLVGVGAAFGNNVVGDDDQMTSGYSVPGTFGMVGLYSKLDITDNIWLNYNPMWMSSLSGSDTYKDHGFSGESSAFAHEFIVSYQLAPRSNIRYYANWTEHDSFKSGDHRIEFNYQF</sequence>
<proteinExistence type="predicted"/>
<organism evidence="2 3">
    <name type="scientific">Shewanella saliphila</name>
    <dbReference type="NCBI Taxonomy" id="2282698"/>
    <lineage>
        <taxon>Bacteria</taxon>
        <taxon>Pseudomonadati</taxon>
        <taxon>Pseudomonadota</taxon>
        <taxon>Gammaproteobacteria</taxon>
        <taxon>Alteromonadales</taxon>
        <taxon>Shewanellaceae</taxon>
        <taxon>Shewanella</taxon>
    </lineage>
</organism>
<feature type="signal peptide" evidence="1">
    <location>
        <begin position="1"/>
        <end position="19"/>
    </location>
</feature>
<reference evidence="3" key="1">
    <citation type="journal article" date="2019" name="Int. J. Syst. Evol. Microbiol.">
        <title>The Global Catalogue of Microorganisms (GCM) 10K type strain sequencing project: providing services to taxonomists for standard genome sequencing and annotation.</title>
        <authorList>
            <consortium name="The Broad Institute Genomics Platform"/>
            <consortium name="The Broad Institute Genome Sequencing Center for Infectious Disease"/>
            <person name="Wu L."/>
            <person name="Ma J."/>
        </authorList>
    </citation>
    <scope>NUCLEOTIDE SEQUENCE [LARGE SCALE GENOMIC DNA]</scope>
    <source>
        <strain evidence="3">JCM 32304</strain>
    </source>
</reference>
<keyword evidence="3" id="KW-1185">Reference proteome</keyword>
<comment type="caution">
    <text evidence="2">The sequence shown here is derived from an EMBL/GenBank/DDBJ whole genome shotgun (WGS) entry which is preliminary data.</text>
</comment>
<dbReference type="RefSeq" id="WP_188920262.1">
    <property type="nucleotide sequence ID" value="NZ_BMQV01000020.1"/>
</dbReference>
<evidence type="ECO:0008006" key="4">
    <source>
        <dbReference type="Google" id="ProtNLM"/>
    </source>
</evidence>
<accession>A0ABQ2Q8Q1</accession>
<dbReference type="Proteomes" id="UP000654367">
    <property type="component" value="Unassembled WGS sequence"/>
</dbReference>
<evidence type="ECO:0000256" key="1">
    <source>
        <dbReference type="SAM" id="SignalP"/>
    </source>
</evidence>